<dbReference type="Gene3D" id="1.10.3210.10">
    <property type="entry name" value="Hypothetical protein af1432"/>
    <property type="match status" value="1"/>
</dbReference>
<gene>
    <name evidence="3" type="ORF">HLB44_14880</name>
</gene>
<dbReference type="EMBL" id="JABRWJ010000004">
    <property type="protein sequence ID" value="NRF68275.1"/>
    <property type="molecule type" value="Genomic_DNA"/>
</dbReference>
<evidence type="ECO:0000256" key="1">
    <source>
        <dbReference type="SAM" id="Coils"/>
    </source>
</evidence>
<protein>
    <submittedName>
        <fullName evidence="3">DUF3391 domain-containing protein</fullName>
    </submittedName>
</protein>
<name>A0ABX2EI46_9BURK</name>
<dbReference type="RefSeq" id="WP_173123779.1">
    <property type="nucleotide sequence ID" value="NZ_JABRWJ010000004.1"/>
</dbReference>
<dbReference type="PANTHER" id="PTHR43155:SF2">
    <property type="entry name" value="CYCLIC DI-GMP PHOSPHODIESTERASE PA4108"/>
    <property type="match status" value="1"/>
</dbReference>
<sequence length="436" mass="47895">MNKPQAKPGELPIEASQVRVGVYVRIPLSWLDHPFLSSSFLVTSEDQVREIMALGVAVFADAKRSKVMPAAPPKAADPAPDEAQQLELTLVRQRQEAQRAAKAQRAKVMADMRAKLDIVQKQYMSATEQTAGAFKQFDARPAESVRVVREVAAESARSLLADPDSAIILIADKAKSQGEVAHALSVMTLSLLLAKQLELPEGEIQLIATAAMLHDIGHHSINPSILRNPARNRHEEAVFQTHARAGFERLNAMAAVGAQLPPAIAEVALYHHVREDGSGFPQGTKLAQMSRAAKIVAIANRFDNLANPVDPRTAVSPFEALGVMWAREKSAFDELLLQSFIRTMGIYPPGTLVQLSDQRIGVVVATAPPSARLCPQVLIYDPDTPRREALILDLADPETAQQLKVDKALRMQERSEDELDYLLPRRKMNWYRGNTG</sequence>
<keyword evidence="1" id="KW-0175">Coiled coil</keyword>
<dbReference type="InterPro" id="IPR003607">
    <property type="entry name" value="HD/PDEase_dom"/>
</dbReference>
<organism evidence="3 4">
    <name type="scientific">Pseudaquabacterium terrae</name>
    <dbReference type="NCBI Taxonomy" id="2732868"/>
    <lineage>
        <taxon>Bacteria</taxon>
        <taxon>Pseudomonadati</taxon>
        <taxon>Pseudomonadota</taxon>
        <taxon>Betaproteobacteria</taxon>
        <taxon>Burkholderiales</taxon>
        <taxon>Sphaerotilaceae</taxon>
        <taxon>Pseudaquabacterium</taxon>
    </lineage>
</organism>
<dbReference type="InterPro" id="IPR021812">
    <property type="entry name" value="DUF3391"/>
</dbReference>
<dbReference type="PANTHER" id="PTHR43155">
    <property type="entry name" value="CYCLIC DI-GMP PHOSPHODIESTERASE PA4108-RELATED"/>
    <property type="match status" value="1"/>
</dbReference>
<evidence type="ECO:0000313" key="4">
    <source>
        <dbReference type="Proteomes" id="UP000737171"/>
    </source>
</evidence>
<comment type="caution">
    <text evidence="3">The sequence shown here is derived from an EMBL/GenBank/DDBJ whole genome shotgun (WGS) entry which is preliminary data.</text>
</comment>
<reference evidence="3 4" key="1">
    <citation type="submission" date="2020-05" db="EMBL/GenBank/DDBJ databases">
        <title>Aquincola sp. isolate from soil.</title>
        <authorList>
            <person name="Han J."/>
            <person name="Kim D.-U."/>
        </authorList>
    </citation>
    <scope>NUCLEOTIDE SEQUENCE [LARGE SCALE GENOMIC DNA]</scope>
    <source>
        <strain evidence="3 4">S2</strain>
    </source>
</reference>
<dbReference type="PROSITE" id="PS51832">
    <property type="entry name" value="HD_GYP"/>
    <property type="match status" value="1"/>
</dbReference>
<dbReference type="SUPFAM" id="SSF109604">
    <property type="entry name" value="HD-domain/PDEase-like"/>
    <property type="match status" value="1"/>
</dbReference>
<evidence type="ECO:0000259" key="2">
    <source>
        <dbReference type="PROSITE" id="PS51832"/>
    </source>
</evidence>
<dbReference type="SMART" id="SM00471">
    <property type="entry name" value="HDc"/>
    <property type="match status" value="1"/>
</dbReference>
<dbReference type="InterPro" id="IPR037522">
    <property type="entry name" value="HD_GYP_dom"/>
</dbReference>
<dbReference type="Pfam" id="PF13487">
    <property type="entry name" value="HD_5"/>
    <property type="match status" value="1"/>
</dbReference>
<proteinExistence type="predicted"/>
<keyword evidence="4" id="KW-1185">Reference proteome</keyword>
<accession>A0ABX2EI46</accession>
<dbReference type="CDD" id="cd00077">
    <property type="entry name" value="HDc"/>
    <property type="match status" value="1"/>
</dbReference>
<dbReference type="Proteomes" id="UP000737171">
    <property type="component" value="Unassembled WGS sequence"/>
</dbReference>
<feature type="domain" description="HD-GYP" evidence="2">
    <location>
        <begin position="157"/>
        <end position="356"/>
    </location>
</feature>
<evidence type="ECO:0000313" key="3">
    <source>
        <dbReference type="EMBL" id="NRF68275.1"/>
    </source>
</evidence>
<dbReference type="Pfam" id="PF11871">
    <property type="entry name" value="DUF3391"/>
    <property type="match status" value="1"/>
</dbReference>
<feature type="coiled-coil region" evidence="1">
    <location>
        <begin position="83"/>
        <end position="129"/>
    </location>
</feature>